<dbReference type="PANTHER" id="PTHR43133">
    <property type="entry name" value="RNA POLYMERASE ECF-TYPE SIGMA FACTO"/>
    <property type="match status" value="1"/>
</dbReference>
<dbReference type="InterPro" id="IPR014284">
    <property type="entry name" value="RNA_pol_sigma-70_dom"/>
</dbReference>
<comment type="similarity">
    <text evidence="1">Belongs to the sigma-70 factor family. ECF subfamily.</text>
</comment>
<dbReference type="InterPro" id="IPR007627">
    <property type="entry name" value="RNA_pol_sigma70_r2"/>
</dbReference>
<dbReference type="Pfam" id="PF04542">
    <property type="entry name" value="Sigma70_r2"/>
    <property type="match status" value="1"/>
</dbReference>
<dbReference type="AlphaFoldDB" id="A0A266Q6C9"/>
<dbReference type="Proteomes" id="UP000216101">
    <property type="component" value="Unassembled WGS sequence"/>
</dbReference>
<accession>A0A266Q6C9</accession>
<proteinExistence type="inferred from homology"/>
<dbReference type="Gene3D" id="1.10.1740.10">
    <property type="match status" value="1"/>
</dbReference>
<dbReference type="PANTHER" id="PTHR43133:SF53">
    <property type="entry name" value="ECF RNA POLYMERASE SIGMA-E FACTOR"/>
    <property type="match status" value="1"/>
</dbReference>
<dbReference type="SUPFAM" id="SSF88946">
    <property type="entry name" value="Sigma2 domain of RNA polymerase sigma factors"/>
    <property type="match status" value="1"/>
</dbReference>
<keyword evidence="8" id="KW-1185">Reference proteome</keyword>
<sequence>MDETALIEQLIAGNDRAFRQLISQYHSLMLSIARAIIGEVFAEEVVQEAWVSVYKNIATFERRASLKTWLLTIVSNQAKTRLRKESRQVSLDQLDGDTPGSYLDGNQFHRDGHWSHPIPHWNNESPEALLEEKQLQRCIAKTLTLLPPAQKAAFILRDVEQQSFEDICALLNVSAANVRVLVHRARLTLMQVIDRYQETGSC</sequence>
<dbReference type="GO" id="GO:0003677">
    <property type="term" value="F:DNA binding"/>
    <property type="evidence" value="ECO:0007669"/>
    <property type="project" value="InterPro"/>
</dbReference>
<keyword evidence="3" id="KW-0731">Sigma factor</keyword>
<name>A0A266Q6C9_9GAMM</name>
<dbReference type="InterPro" id="IPR013324">
    <property type="entry name" value="RNA_pol_sigma_r3/r4-like"/>
</dbReference>
<dbReference type="EMBL" id="NHNI01000002">
    <property type="protein sequence ID" value="OZY84889.1"/>
    <property type="molecule type" value="Genomic_DNA"/>
</dbReference>
<reference evidence="8" key="1">
    <citation type="submission" date="2017-05" db="EMBL/GenBank/DDBJ databases">
        <authorList>
            <person name="Barney B.M."/>
        </authorList>
    </citation>
    <scope>NUCLEOTIDE SEQUENCE [LARGE SCALE GENOMIC DNA]</scope>
    <source>
        <strain evidence="8">PSBB022</strain>
    </source>
</reference>
<keyword evidence="4" id="KW-0804">Transcription</keyword>
<protein>
    <submittedName>
        <fullName evidence="7">RNA polymerase subunit sigma</fullName>
    </submittedName>
</protein>
<evidence type="ECO:0000259" key="5">
    <source>
        <dbReference type="Pfam" id="PF04542"/>
    </source>
</evidence>
<comment type="caution">
    <text evidence="7">The sequence shown here is derived from an EMBL/GenBank/DDBJ whole genome shotgun (WGS) entry which is preliminary data.</text>
</comment>
<dbReference type="Pfam" id="PF08281">
    <property type="entry name" value="Sigma70_r4_2"/>
    <property type="match status" value="1"/>
</dbReference>
<gene>
    <name evidence="7" type="ORF">CBP51_17150</name>
</gene>
<feature type="domain" description="RNA polymerase sigma factor 70 region 4 type 2" evidence="6">
    <location>
        <begin position="137"/>
        <end position="189"/>
    </location>
</feature>
<dbReference type="GO" id="GO:0006352">
    <property type="term" value="P:DNA-templated transcription initiation"/>
    <property type="evidence" value="ECO:0007669"/>
    <property type="project" value="InterPro"/>
</dbReference>
<dbReference type="SUPFAM" id="SSF88659">
    <property type="entry name" value="Sigma3 and sigma4 domains of RNA polymerase sigma factors"/>
    <property type="match status" value="1"/>
</dbReference>
<feature type="domain" description="RNA polymerase sigma-70 region 2" evidence="5">
    <location>
        <begin position="21"/>
        <end position="87"/>
    </location>
</feature>
<dbReference type="RefSeq" id="WP_078042641.1">
    <property type="nucleotide sequence ID" value="NZ_NHNI01000002.1"/>
</dbReference>
<dbReference type="Gene3D" id="1.10.10.10">
    <property type="entry name" value="Winged helix-like DNA-binding domain superfamily/Winged helix DNA-binding domain"/>
    <property type="match status" value="1"/>
</dbReference>
<evidence type="ECO:0000256" key="4">
    <source>
        <dbReference type="ARBA" id="ARBA00023163"/>
    </source>
</evidence>
<evidence type="ECO:0000256" key="2">
    <source>
        <dbReference type="ARBA" id="ARBA00023015"/>
    </source>
</evidence>
<dbReference type="CDD" id="cd06171">
    <property type="entry name" value="Sigma70_r4"/>
    <property type="match status" value="1"/>
</dbReference>
<dbReference type="GO" id="GO:0016987">
    <property type="term" value="F:sigma factor activity"/>
    <property type="evidence" value="ECO:0007669"/>
    <property type="project" value="UniProtKB-KW"/>
</dbReference>
<dbReference type="InterPro" id="IPR013249">
    <property type="entry name" value="RNA_pol_sigma70_r4_t2"/>
</dbReference>
<evidence type="ECO:0000256" key="1">
    <source>
        <dbReference type="ARBA" id="ARBA00010641"/>
    </source>
</evidence>
<dbReference type="InterPro" id="IPR013325">
    <property type="entry name" value="RNA_pol_sigma_r2"/>
</dbReference>
<evidence type="ECO:0000313" key="7">
    <source>
        <dbReference type="EMBL" id="OZY84889.1"/>
    </source>
</evidence>
<dbReference type="InterPro" id="IPR036388">
    <property type="entry name" value="WH-like_DNA-bd_sf"/>
</dbReference>
<evidence type="ECO:0000259" key="6">
    <source>
        <dbReference type="Pfam" id="PF08281"/>
    </source>
</evidence>
<evidence type="ECO:0000313" key="8">
    <source>
        <dbReference type="Proteomes" id="UP000216101"/>
    </source>
</evidence>
<dbReference type="InterPro" id="IPR039425">
    <property type="entry name" value="RNA_pol_sigma-70-like"/>
</dbReference>
<dbReference type="NCBIfam" id="TIGR02937">
    <property type="entry name" value="sigma70-ECF"/>
    <property type="match status" value="1"/>
</dbReference>
<organism evidence="7 8">
    <name type="scientific">Cellvibrio mixtus</name>
    <dbReference type="NCBI Taxonomy" id="39650"/>
    <lineage>
        <taxon>Bacteria</taxon>
        <taxon>Pseudomonadati</taxon>
        <taxon>Pseudomonadota</taxon>
        <taxon>Gammaproteobacteria</taxon>
        <taxon>Cellvibrionales</taxon>
        <taxon>Cellvibrionaceae</taxon>
        <taxon>Cellvibrio</taxon>
    </lineage>
</organism>
<keyword evidence="2" id="KW-0805">Transcription regulation</keyword>
<evidence type="ECO:0000256" key="3">
    <source>
        <dbReference type="ARBA" id="ARBA00023082"/>
    </source>
</evidence>